<keyword evidence="3" id="KW-1185">Reference proteome</keyword>
<accession>A0A6A4VNA5</accession>
<evidence type="ECO:0008006" key="4">
    <source>
        <dbReference type="Google" id="ProtNLM"/>
    </source>
</evidence>
<evidence type="ECO:0000313" key="3">
    <source>
        <dbReference type="Proteomes" id="UP000440578"/>
    </source>
</evidence>
<evidence type="ECO:0000256" key="1">
    <source>
        <dbReference type="SAM" id="MobiDB-lite"/>
    </source>
</evidence>
<feature type="region of interest" description="Disordered" evidence="1">
    <location>
        <begin position="277"/>
        <end position="300"/>
    </location>
</feature>
<protein>
    <recommendedName>
        <fullName evidence="4">CST complex subunit CTC1</fullName>
    </recommendedName>
</protein>
<name>A0A6A4VNA5_AMPAM</name>
<dbReference type="AlphaFoldDB" id="A0A6A4VNA5"/>
<comment type="caution">
    <text evidence="2">The sequence shown here is derived from an EMBL/GenBank/DDBJ whole genome shotgun (WGS) entry which is preliminary data.</text>
</comment>
<sequence length="782" mass="83869">MPLELCLQGTKDEVAVLIAGSQTSIIEEPTNDVEMFHKDDEPSNLISYKGTVTAAEPSLQLYELDGSCRLVLSALAAVCSCPQLRLGDQVVVHHGHWQAAERALYACGRSLVCVLDREPEPVAICRRSAVHTLHWFCLPPTAVWWYRRTAERIAAAAEGRVPVDGAKGVLHRLLQREQLPTAERSLTKEFLCRPHRCAVSQKFGAPFELTALSELASAALLDSTPPEPPDGRGWHHWVGGDQQWLAVAWLSCDSAGGLRATAGADCSLPLLLVPPADGRPPAGGESHAAGQSPTAGQPASDGLVLIRGPRLVVERLGHDRPLIYLFCEERQLVSLGSGAAPAGQPPPPLPPPAPAVRLLVCHRSSARRPAASGDGGAFLLLHGLLEEAARRRPVVLRLTGAAAGRAVRLTRGTTYLLHSEDRLWTGRELLNGQLQPWLAECPTLRAPDDLHFTAEPSPVAAVLSSDVLSVSQLAPGGSDDDLLSVRGVIRERRHARDRYAKASHQPGLSASTPTVWCCCSVTRPDPSPDTHRVVLLLSDPETPDELPLYVCEPSRWVSLLGLVPGAALTAHAVRWAGGGAHLVTTPLSELELTGWSAPPEHPGARRPRLHLPVHFLSAALSDPSVTRWLSCVTLADLCRVSVTAECALCGRPADRRLLRLRRLPRAREARLQRQGQLLGVTDAQWRALLTEAEQQGEIFYLQPRTKTGRVPAAAGLLPSVCLAETIRRPVICELKKFAGPPPAAAAGGGGAAREAVFCESVMEASPDVVVRLFPDPAAGAVS</sequence>
<dbReference type="Proteomes" id="UP000440578">
    <property type="component" value="Unassembled WGS sequence"/>
</dbReference>
<dbReference type="EMBL" id="VIIS01001607">
    <property type="protein sequence ID" value="KAF0295625.1"/>
    <property type="molecule type" value="Genomic_DNA"/>
</dbReference>
<evidence type="ECO:0000313" key="2">
    <source>
        <dbReference type="EMBL" id="KAF0295625.1"/>
    </source>
</evidence>
<dbReference type="OrthoDB" id="6161998at2759"/>
<gene>
    <name evidence="2" type="ORF">FJT64_006904</name>
</gene>
<reference evidence="2 3" key="1">
    <citation type="submission" date="2019-07" db="EMBL/GenBank/DDBJ databases">
        <title>Draft genome assembly of a fouling barnacle, Amphibalanus amphitrite (Darwin, 1854): The first reference genome for Thecostraca.</title>
        <authorList>
            <person name="Kim W."/>
        </authorList>
    </citation>
    <scope>NUCLEOTIDE SEQUENCE [LARGE SCALE GENOMIC DNA]</scope>
    <source>
        <strain evidence="2">SNU_AA5</strain>
        <tissue evidence="2">Soma without cirri and trophi</tissue>
    </source>
</reference>
<proteinExistence type="predicted"/>
<organism evidence="2 3">
    <name type="scientific">Amphibalanus amphitrite</name>
    <name type="common">Striped barnacle</name>
    <name type="synonym">Balanus amphitrite</name>
    <dbReference type="NCBI Taxonomy" id="1232801"/>
    <lineage>
        <taxon>Eukaryota</taxon>
        <taxon>Metazoa</taxon>
        <taxon>Ecdysozoa</taxon>
        <taxon>Arthropoda</taxon>
        <taxon>Crustacea</taxon>
        <taxon>Multicrustacea</taxon>
        <taxon>Cirripedia</taxon>
        <taxon>Thoracica</taxon>
        <taxon>Thoracicalcarea</taxon>
        <taxon>Balanomorpha</taxon>
        <taxon>Balanoidea</taxon>
        <taxon>Balanidae</taxon>
        <taxon>Amphibalaninae</taxon>
        <taxon>Amphibalanus</taxon>
    </lineage>
</organism>